<dbReference type="InterPro" id="IPR003961">
    <property type="entry name" value="FN3_dom"/>
</dbReference>
<keyword evidence="7" id="KW-0723">Serine/threonine-protein kinase</keyword>
<dbReference type="FunFam" id="2.60.40.10:FF:000012">
    <property type="entry name" value="titin isoform X1"/>
    <property type="match status" value="3"/>
</dbReference>
<feature type="domain" description="Ig-like" evidence="23">
    <location>
        <begin position="716"/>
        <end position="787"/>
    </location>
</feature>
<evidence type="ECO:0000256" key="21">
    <source>
        <dbReference type="ARBA" id="ARBA00048679"/>
    </source>
</evidence>
<dbReference type="FunFam" id="2.60.40.10:FF:000135">
    <property type="entry name" value="Titin a"/>
    <property type="match status" value="1"/>
</dbReference>
<evidence type="ECO:0000256" key="13">
    <source>
        <dbReference type="ARBA" id="ARBA00022777"/>
    </source>
</evidence>
<dbReference type="GO" id="GO:0046872">
    <property type="term" value="F:metal ion binding"/>
    <property type="evidence" value="ECO:0007669"/>
    <property type="project" value="UniProtKB-KW"/>
</dbReference>
<feature type="domain" description="Ig-like" evidence="23">
    <location>
        <begin position="356"/>
        <end position="441"/>
    </location>
</feature>
<feature type="domain" description="Fibronectin type-III" evidence="24">
    <location>
        <begin position="2788"/>
        <end position="2883"/>
    </location>
</feature>
<evidence type="ECO:0000256" key="11">
    <source>
        <dbReference type="ARBA" id="ARBA00022737"/>
    </source>
</evidence>
<evidence type="ECO:0000256" key="20">
    <source>
        <dbReference type="ARBA" id="ARBA00047899"/>
    </source>
</evidence>
<feature type="domain" description="Ig-like" evidence="23">
    <location>
        <begin position="1672"/>
        <end position="1763"/>
    </location>
</feature>
<proteinExistence type="inferred from homology"/>
<dbReference type="FunFam" id="2.60.40.10:FF:000160">
    <property type="entry name" value="Titin a"/>
    <property type="match status" value="1"/>
</dbReference>
<feature type="domain" description="Fibronectin type-III" evidence="24">
    <location>
        <begin position="2271"/>
        <end position="2367"/>
    </location>
</feature>
<comment type="similarity">
    <text evidence="4">Belongs to the protein kinase superfamily. CAMK Ser/Thr protein kinase family.</text>
</comment>
<dbReference type="InterPro" id="IPR003599">
    <property type="entry name" value="Ig_sub"/>
</dbReference>
<dbReference type="EMBL" id="JAULJE010000012">
    <property type="protein sequence ID" value="KAK1336846.1"/>
    <property type="molecule type" value="Genomic_DNA"/>
</dbReference>
<dbReference type="FunFam" id="2.60.40.10:FF:000891">
    <property type="entry name" value="Titin a"/>
    <property type="match status" value="1"/>
</dbReference>
<dbReference type="FunFam" id="2.60.40.10:FF:001367">
    <property type="entry name" value="titin isoform X1"/>
    <property type="match status" value="1"/>
</dbReference>
<dbReference type="InterPro" id="IPR013098">
    <property type="entry name" value="Ig_I-set"/>
</dbReference>
<comment type="catalytic activity">
    <reaction evidence="20">
        <text>L-threonyl-[protein] + ATP = O-phospho-L-threonyl-[protein] + ADP + H(+)</text>
        <dbReference type="Rhea" id="RHEA:46608"/>
        <dbReference type="Rhea" id="RHEA-COMP:11060"/>
        <dbReference type="Rhea" id="RHEA-COMP:11605"/>
        <dbReference type="ChEBI" id="CHEBI:15378"/>
        <dbReference type="ChEBI" id="CHEBI:30013"/>
        <dbReference type="ChEBI" id="CHEBI:30616"/>
        <dbReference type="ChEBI" id="CHEBI:61977"/>
        <dbReference type="ChEBI" id="CHEBI:456216"/>
        <dbReference type="EC" id="2.7.11.1"/>
    </reaction>
</comment>
<dbReference type="GO" id="GO:0005516">
    <property type="term" value="F:calmodulin binding"/>
    <property type="evidence" value="ECO:0007669"/>
    <property type="project" value="UniProtKB-KW"/>
</dbReference>
<evidence type="ECO:0000256" key="5">
    <source>
        <dbReference type="ARBA" id="ARBA00012513"/>
    </source>
</evidence>
<dbReference type="FunFam" id="2.60.40.10:FF:000034">
    <property type="entry name" value="Titin isoform A"/>
    <property type="match status" value="1"/>
</dbReference>
<evidence type="ECO:0000256" key="15">
    <source>
        <dbReference type="ARBA" id="ARBA00022842"/>
    </source>
</evidence>
<dbReference type="FunFam" id="2.60.40.10:FF:000003">
    <property type="entry name" value="Titin isoform E"/>
    <property type="match status" value="2"/>
</dbReference>
<feature type="domain" description="Fibronectin type-III" evidence="24">
    <location>
        <begin position="2989"/>
        <end position="3082"/>
    </location>
</feature>
<dbReference type="FunFam" id="2.60.40.10:FF:001454">
    <property type="entry name" value="titin isoform X1"/>
    <property type="match status" value="1"/>
</dbReference>
<feature type="domain" description="Fibronectin type-III" evidence="24">
    <location>
        <begin position="2889"/>
        <end position="2988"/>
    </location>
</feature>
<feature type="domain" description="Ig-like" evidence="23">
    <location>
        <begin position="267"/>
        <end position="352"/>
    </location>
</feature>
<dbReference type="GO" id="GO:0004674">
    <property type="term" value="F:protein serine/threonine kinase activity"/>
    <property type="evidence" value="ECO:0007669"/>
    <property type="project" value="UniProtKB-KW"/>
</dbReference>
<feature type="domain" description="Fibronectin type-III" evidence="24">
    <location>
        <begin position="2170"/>
        <end position="2264"/>
    </location>
</feature>
<dbReference type="FunFam" id="2.60.40.10:FF:000050">
    <property type="entry name" value="Titin isoform B"/>
    <property type="match status" value="3"/>
</dbReference>
<evidence type="ECO:0000256" key="14">
    <source>
        <dbReference type="ARBA" id="ARBA00022840"/>
    </source>
</evidence>
<feature type="region of interest" description="Disordered" evidence="22">
    <location>
        <begin position="2968"/>
        <end position="2996"/>
    </location>
</feature>
<dbReference type="FunFam" id="2.60.40.10:FF:001434">
    <property type="entry name" value="titin isoform X1"/>
    <property type="match status" value="1"/>
</dbReference>
<feature type="domain" description="Ig-like" evidence="23">
    <location>
        <begin position="445"/>
        <end position="535"/>
    </location>
</feature>
<evidence type="ECO:0000256" key="18">
    <source>
        <dbReference type="ARBA" id="ARBA00023242"/>
    </source>
</evidence>
<evidence type="ECO:0000313" key="25">
    <source>
        <dbReference type="EMBL" id="KAK1336846.1"/>
    </source>
</evidence>
<gene>
    <name evidence="25" type="ORF">QTO34_002881</name>
</gene>
<accession>A0AA40HTW4</accession>
<dbReference type="SUPFAM" id="SSF49265">
    <property type="entry name" value="Fibronectin type III"/>
    <property type="match status" value="10"/>
</dbReference>
<feature type="domain" description="Fibronectin type-III" evidence="24">
    <location>
        <begin position="3281"/>
        <end position="3375"/>
    </location>
</feature>
<feature type="domain" description="Fibronectin type-III" evidence="24">
    <location>
        <begin position="1278"/>
        <end position="1373"/>
    </location>
</feature>
<comment type="catalytic activity">
    <reaction evidence="21">
        <text>L-seryl-[protein] + ATP = O-phospho-L-seryl-[protein] + ADP + H(+)</text>
        <dbReference type="Rhea" id="RHEA:17989"/>
        <dbReference type="Rhea" id="RHEA-COMP:9863"/>
        <dbReference type="Rhea" id="RHEA-COMP:11604"/>
        <dbReference type="ChEBI" id="CHEBI:15378"/>
        <dbReference type="ChEBI" id="CHEBI:29999"/>
        <dbReference type="ChEBI" id="CHEBI:30616"/>
        <dbReference type="ChEBI" id="CHEBI:83421"/>
        <dbReference type="ChEBI" id="CHEBI:456216"/>
        <dbReference type="EC" id="2.7.11.1"/>
    </reaction>
</comment>
<dbReference type="FunFam" id="2.60.40.10:FF:000770">
    <property type="entry name" value="titin isoform X1"/>
    <property type="match status" value="1"/>
</dbReference>
<dbReference type="InterPro" id="IPR003598">
    <property type="entry name" value="Ig_sub2"/>
</dbReference>
<dbReference type="GO" id="GO:0008307">
    <property type="term" value="F:structural constituent of muscle"/>
    <property type="evidence" value="ECO:0007669"/>
    <property type="project" value="TreeGrafter"/>
</dbReference>
<keyword evidence="13" id="KW-0418">Kinase</keyword>
<evidence type="ECO:0000256" key="8">
    <source>
        <dbReference type="ARBA" id="ARBA00022553"/>
    </source>
</evidence>
<feature type="domain" description="Fibronectin type-III" evidence="24">
    <location>
        <begin position="1574"/>
        <end position="1671"/>
    </location>
</feature>
<dbReference type="SMART" id="SM00408">
    <property type="entry name" value="IGc2"/>
    <property type="match status" value="13"/>
</dbReference>
<dbReference type="PANTHER" id="PTHR14340">
    <property type="entry name" value="MICROFIBRIL-ASSOCIATED GLYCOPROTEIN 3"/>
    <property type="match status" value="1"/>
</dbReference>
<keyword evidence="18" id="KW-0539">Nucleus</keyword>
<dbReference type="FunFam" id="2.60.40.10:FF:001350">
    <property type="entry name" value="titin isoform X1"/>
    <property type="match status" value="1"/>
</dbReference>
<evidence type="ECO:0000256" key="17">
    <source>
        <dbReference type="ARBA" id="ARBA00023157"/>
    </source>
</evidence>
<feature type="domain" description="Fibronectin type-III" evidence="24">
    <location>
        <begin position="1076"/>
        <end position="1171"/>
    </location>
</feature>
<evidence type="ECO:0000256" key="9">
    <source>
        <dbReference type="ARBA" id="ARBA00022679"/>
    </source>
</evidence>
<dbReference type="SMART" id="SM00060">
    <property type="entry name" value="FN3"/>
    <property type="match status" value="18"/>
</dbReference>
<feature type="domain" description="Ig-like" evidence="23">
    <location>
        <begin position="16"/>
        <end position="87"/>
    </location>
</feature>
<dbReference type="Pfam" id="PF07679">
    <property type="entry name" value="I-set"/>
    <property type="match status" value="16"/>
</dbReference>
<feature type="region of interest" description="Disordered" evidence="22">
    <location>
        <begin position="1948"/>
        <end position="1972"/>
    </location>
</feature>
<feature type="domain" description="Ig-like" evidence="23">
    <location>
        <begin position="806"/>
        <end position="890"/>
    </location>
</feature>
<evidence type="ECO:0000256" key="7">
    <source>
        <dbReference type="ARBA" id="ARBA00022527"/>
    </source>
</evidence>
<feature type="domain" description="Ig-like" evidence="23">
    <location>
        <begin position="622"/>
        <end position="712"/>
    </location>
</feature>
<feature type="domain" description="Fibronectin type-III" evidence="24">
    <location>
        <begin position="1869"/>
        <end position="1964"/>
    </location>
</feature>
<feature type="domain" description="Fibronectin type-III" evidence="24">
    <location>
        <begin position="2067"/>
        <end position="2164"/>
    </location>
</feature>
<dbReference type="Gene3D" id="2.60.40.10">
    <property type="entry name" value="Immunoglobulins"/>
    <property type="match status" value="35"/>
</dbReference>
<evidence type="ECO:0000256" key="12">
    <source>
        <dbReference type="ARBA" id="ARBA00022741"/>
    </source>
</evidence>
<evidence type="ECO:0000313" key="26">
    <source>
        <dbReference type="Proteomes" id="UP001177744"/>
    </source>
</evidence>
<feature type="domain" description="Ig-like" evidence="23">
    <location>
        <begin position="2371"/>
        <end position="2459"/>
    </location>
</feature>
<dbReference type="InterPro" id="IPR013783">
    <property type="entry name" value="Ig-like_fold"/>
</dbReference>
<evidence type="ECO:0000256" key="19">
    <source>
        <dbReference type="ARBA" id="ARBA00023319"/>
    </source>
</evidence>
<keyword evidence="26" id="KW-1185">Reference proteome</keyword>
<dbReference type="FunFam" id="2.60.40.10:FF:000833">
    <property type="entry name" value="Titin b"/>
    <property type="match status" value="1"/>
</dbReference>
<dbReference type="FunFam" id="2.60.40.10:FF:000864">
    <property type="entry name" value="Titin b"/>
    <property type="match status" value="1"/>
</dbReference>
<dbReference type="Proteomes" id="UP001177744">
    <property type="component" value="Unassembled WGS sequence"/>
</dbReference>
<dbReference type="FunFam" id="2.60.40.10:FF:000002">
    <property type="entry name" value="Titin a"/>
    <property type="match status" value="2"/>
</dbReference>
<keyword evidence="10" id="KW-0479">Metal-binding</keyword>
<feature type="domain" description="Ig-like" evidence="23">
    <location>
        <begin position="536"/>
        <end position="619"/>
    </location>
</feature>
<evidence type="ECO:0000256" key="22">
    <source>
        <dbReference type="SAM" id="MobiDB-lite"/>
    </source>
</evidence>
<dbReference type="SUPFAM" id="SSF48726">
    <property type="entry name" value="Immunoglobulin"/>
    <property type="match status" value="17"/>
</dbReference>
<dbReference type="FunFam" id="2.60.40.10:FF:000148">
    <property type="entry name" value="titin isoform X1"/>
    <property type="match status" value="2"/>
</dbReference>
<evidence type="ECO:0000256" key="4">
    <source>
        <dbReference type="ARBA" id="ARBA00006692"/>
    </source>
</evidence>
<feature type="domain" description="Fibronectin type-III" evidence="24">
    <location>
        <begin position="1177"/>
        <end position="1272"/>
    </location>
</feature>
<feature type="domain" description="Fibronectin type-III" evidence="24">
    <location>
        <begin position="1770"/>
        <end position="1863"/>
    </location>
</feature>
<dbReference type="PROSITE" id="PS50835">
    <property type="entry name" value="IG_LIKE"/>
    <property type="match status" value="12"/>
</dbReference>
<dbReference type="GO" id="GO:0045214">
    <property type="term" value="P:sarcomere organization"/>
    <property type="evidence" value="ECO:0007669"/>
    <property type="project" value="TreeGrafter"/>
</dbReference>
<keyword evidence="16" id="KW-0112">Calmodulin-binding</keyword>
<dbReference type="FunFam" id="2.60.40.10:FF:000811">
    <property type="entry name" value="Titin a"/>
    <property type="match status" value="1"/>
</dbReference>
<feature type="domain" description="Fibronectin type-III" evidence="24">
    <location>
        <begin position="1474"/>
        <end position="1569"/>
    </location>
</feature>
<keyword evidence="9" id="KW-0808">Transferase</keyword>
<dbReference type="FunFam" id="2.60.40.10:FF:000073">
    <property type="entry name" value="titin isoform X1"/>
    <property type="match status" value="1"/>
</dbReference>
<dbReference type="GO" id="GO:0048738">
    <property type="term" value="P:cardiac muscle tissue development"/>
    <property type="evidence" value="ECO:0007669"/>
    <property type="project" value="TreeGrafter"/>
</dbReference>
<comment type="cofactor">
    <cofactor evidence="1">
        <name>Mg(2+)</name>
        <dbReference type="ChEBI" id="CHEBI:18420"/>
    </cofactor>
</comment>
<evidence type="ECO:0000256" key="1">
    <source>
        <dbReference type="ARBA" id="ARBA00001946"/>
    </source>
</evidence>
<dbReference type="InterPro" id="IPR036116">
    <property type="entry name" value="FN3_sf"/>
</dbReference>
<keyword evidence="19" id="KW-0393">Immunoglobulin domain</keyword>
<keyword evidence="14" id="KW-0067">ATP-binding</keyword>
<feature type="domain" description="Fibronectin type-III" evidence="24">
    <location>
        <begin position="2566"/>
        <end position="2661"/>
    </location>
</feature>
<dbReference type="SMART" id="SM00409">
    <property type="entry name" value="IG"/>
    <property type="match status" value="16"/>
</dbReference>
<dbReference type="FunFam" id="2.60.40.10:FF:000127">
    <property type="entry name" value="titin isoform X1"/>
    <property type="match status" value="2"/>
</dbReference>
<keyword evidence="6" id="KW-0963">Cytoplasm</keyword>
<keyword evidence="8" id="KW-0597">Phosphoprotein</keyword>
<dbReference type="PANTHER" id="PTHR14340:SF9">
    <property type="entry name" value="FIBRONECTIN TYPE-III DOMAIN-CONTAINING PROTEIN"/>
    <property type="match status" value="1"/>
</dbReference>
<comment type="caution">
    <text evidence="25">The sequence shown here is derived from an EMBL/GenBank/DDBJ whole genome shotgun (WGS) entry which is preliminary data.</text>
</comment>
<dbReference type="FunFam" id="2.60.40.10:FF:001344">
    <property type="entry name" value="titin isoform X1"/>
    <property type="match status" value="1"/>
</dbReference>
<evidence type="ECO:0000256" key="16">
    <source>
        <dbReference type="ARBA" id="ARBA00022860"/>
    </source>
</evidence>
<dbReference type="InterPro" id="IPR036179">
    <property type="entry name" value="Ig-like_dom_sf"/>
</dbReference>
<protein>
    <recommendedName>
        <fullName evidence="5">non-specific serine/threonine protein kinase</fullName>
        <ecNumber evidence="5">2.7.11.1</ecNumber>
    </recommendedName>
</protein>
<keyword evidence="17" id="KW-1015">Disulfide bond</keyword>
<dbReference type="EC" id="2.7.11.1" evidence="5"/>
<evidence type="ECO:0000259" key="24">
    <source>
        <dbReference type="PROSITE" id="PS50853"/>
    </source>
</evidence>
<name>A0AA40HTW4_CNENI</name>
<dbReference type="GO" id="GO:0031430">
    <property type="term" value="C:M band"/>
    <property type="evidence" value="ECO:0007669"/>
    <property type="project" value="TreeGrafter"/>
</dbReference>
<comment type="subcellular location">
    <subcellularLocation>
        <location evidence="3">Cytoplasm</location>
    </subcellularLocation>
    <subcellularLocation>
        <location evidence="2">Nucleus</location>
    </subcellularLocation>
</comment>
<dbReference type="FunFam" id="2.60.40.10:FF:001459">
    <property type="entry name" value="Titin a"/>
    <property type="match status" value="1"/>
</dbReference>
<dbReference type="CDD" id="cd00063">
    <property type="entry name" value="FN3"/>
    <property type="match status" value="18"/>
</dbReference>
<dbReference type="Pfam" id="PF00041">
    <property type="entry name" value="fn3"/>
    <property type="match status" value="18"/>
</dbReference>
<dbReference type="InterPro" id="IPR007110">
    <property type="entry name" value="Ig-like_dom"/>
</dbReference>
<dbReference type="PRINTS" id="PR00014">
    <property type="entry name" value="FNTYPEIII"/>
</dbReference>
<evidence type="ECO:0000256" key="3">
    <source>
        <dbReference type="ARBA" id="ARBA00004496"/>
    </source>
</evidence>
<feature type="domain" description="Ig-like" evidence="23">
    <location>
        <begin position="177"/>
        <end position="263"/>
    </location>
</feature>
<reference evidence="25" key="1">
    <citation type="submission" date="2023-06" db="EMBL/GenBank/DDBJ databases">
        <title>Reference genome for the Northern bat (Eptesicus nilssonii), a most northern bat species.</title>
        <authorList>
            <person name="Laine V.N."/>
            <person name="Pulliainen A.T."/>
            <person name="Lilley T.M."/>
        </authorList>
    </citation>
    <scope>NUCLEOTIDE SEQUENCE</scope>
    <source>
        <strain evidence="25">BLF_Eptnil</strain>
        <tissue evidence="25">Kidney</tissue>
    </source>
</reference>
<organism evidence="25 26">
    <name type="scientific">Cnephaeus nilssonii</name>
    <name type="common">Northern bat</name>
    <name type="synonym">Eptesicus nilssonii</name>
    <dbReference type="NCBI Taxonomy" id="3371016"/>
    <lineage>
        <taxon>Eukaryota</taxon>
        <taxon>Metazoa</taxon>
        <taxon>Chordata</taxon>
        <taxon>Craniata</taxon>
        <taxon>Vertebrata</taxon>
        <taxon>Euteleostomi</taxon>
        <taxon>Mammalia</taxon>
        <taxon>Eutheria</taxon>
        <taxon>Laurasiatheria</taxon>
        <taxon>Chiroptera</taxon>
        <taxon>Yangochiroptera</taxon>
        <taxon>Vespertilionidae</taxon>
        <taxon>Cnephaeus</taxon>
    </lineage>
</organism>
<evidence type="ECO:0000256" key="2">
    <source>
        <dbReference type="ARBA" id="ARBA00004123"/>
    </source>
</evidence>
<feature type="domain" description="Fibronectin type-III" evidence="24">
    <location>
        <begin position="1970"/>
        <end position="2064"/>
    </location>
</feature>
<dbReference type="GO" id="GO:0005634">
    <property type="term" value="C:nucleus"/>
    <property type="evidence" value="ECO:0007669"/>
    <property type="project" value="UniProtKB-SubCell"/>
</dbReference>
<feature type="domain" description="Fibronectin type-III" evidence="24">
    <location>
        <begin position="3183"/>
        <end position="3275"/>
    </location>
</feature>
<keyword evidence="15" id="KW-0460">Magnesium</keyword>
<evidence type="ECO:0000256" key="6">
    <source>
        <dbReference type="ARBA" id="ARBA00022490"/>
    </source>
</evidence>
<keyword evidence="12" id="KW-0547">Nucleotide-binding</keyword>
<feature type="domain" description="Ig-like" evidence="23">
    <location>
        <begin position="2665"/>
        <end position="2781"/>
    </location>
</feature>
<dbReference type="FunFam" id="2.60.40.10:FF:000214">
    <property type="entry name" value="titin isoform X1"/>
    <property type="match status" value="5"/>
</dbReference>
<dbReference type="PROSITE" id="PS50853">
    <property type="entry name" value="FN3"/>
    <property type="match status" value="18"/>
</dbReference>
<evidence type="ECO:0000256" key="10">
    <source>
        <dbReference type="ARBA" id="ARBA00022723"/>
    </source>
</evidence>
<sequence length="3405" mass="380361">MGISSEAKLTVLEGDPYFTGKLQDYTAVEKDEVILQCEISRADAPVKWFKDGEEIKPSKNAVIKADGKKRMLILKKALKSDIGQYTCDCGTDKTSGKLDIEGDRDETARFETEISEDDIHANWKLKGEALLQTPDCEIKEEGKVHFLILHNCRLDQTGGVDFQAANVKSSAHLRVKPRVIGLLRPLKDVTVTAGETATFDCELSYEDIPVEWYLKGKKLEPSDQVVTRSEGKVHTLTLRDVKLEDAGEVQLTAKDFKTQANLFVKEPPVEFTKPLEDQTVEEEATAVLECEVSRENAKVKWFKNGTEILKSKKYEIVADGRVRKLIIHGCTPEDIKTYTCDAKDFKTSCNLNVVPPHVEFLRPLTDLQVKEKEMARFECEISRENAKVQWFKDGAEIKKGKKYDIISKGAVRILVINKCLLDDEAEYSCEVRTARTSGMLTVLEEEAVFTKNLANIEVSETDTIKLVCEVSKPGAEVIWYKGDEEIIETGRYEILTDGRKRILIIQNAQLEDTGSYNCRLPSSRTDGKVKVHELAAEFISKPQNLEILEGEKAEFVCTISKESFEVQWKRDDKTLESGDKYDIIADGKKRTLVVKDATLQDMGTYVVMVGAARAAAHLTVIEKLKIIVPLKDTRVKEQQEVVFNCEVNTEGAKAKWFRNEEAIFDSSKYIILHKDLVYTLRIRDARLDDQANYNVSLTNHRGENVKSAANLIVEEEDLRIVEPLKDIETMEKKSVTFWCKVNRLNVTLKWTKNGEEVAFDNRILYRIDKYKHSLIIKDCGFLDEGEYIVTAGQDKSVAELLIIEAPTEFVEHLEDQTVTEFDDAVFSCQLSREKANVKWYRNGREIKEGKKYKFEKDGSIHRLIIKDCRLDDECEYACGVEDRKSRARLFVEEIPVEIIRPPQDILEAPGADVIFLAELNKDKVEVQWLRNNMIIVQGDKHQMMSEGKIHRLQICDIKPRDQGEYRFIAKDKEARAKLELAAAPKIKTADQDLVVDVGQPLTMVVPYDAYPKAEAEWFKENEALSSKTVDTTAEQTSFRILEAKKGDKGRYKVVLQNKHGKAEAFINLQVIDVPGPVRNLEVAETFDGEVGLAWEEPLTDGGSKIIGYVVERRDIKRKTWVLATDRADSCEFTVTGLQKGGVEYLFRVSARNRVGTGEPVETDNPVEARSKYDVPGPPLNVTITDVNRFGVSLTWEPPEYDGGAEITNYVIELRDKTSIRWDTAMTVRAEDLSATVTDVVEGQEYSFRVRAQNRIGVGKPSAATPFVKVADPIERPSPPVNLNSSEQTQSSVQLTWEPPLKDGGSPILGYIIERCEEGKDKWIRCNMKLVPELTYKVTGLQKGNKYLYRVSAENEAGVSDPSEILGPLTADDAFVEPTMDLSAFKDGLEIIVPNPIKILVPSTGYPRPTATWSVGDQVLEEGDRVKMKTLSAYAELVISPSERPDKGIYTLKLENPVKAISGEIDVNVIARPSAPKELKYGDITKDSVHLTWEPPDDDGGSPLTGYLVEKREVSRKTWTKVMDFVTDLEFTVPDLVQGKEYLFKVCARNKCGPGEPAYVDEPVNMSAPATVPDPPENVKWRDRTAKSIFLTWDPPKYDGGSRIKGYIVEKCPRGSDRWVACGEPVAETKMQVTGLEEGQWYSYRVKALNRLGASKPSKPTDEIQAVDTQEAPEIFLDVKLLAGLTVKAGTKIELPATVTGKPEPKITWTKAEKLLKQDNRITIENVPNKSTVTIVDSKRSDTGTYIIEAVNACGRATAVVEVNVLDKPGPPAAFDITEVTNESCLLTWNPPRDDGGSKITNYVVERKATDSDMWHKLSSTVKDTNFKATKLTPNKEYLFRVAAENMYGVGEPVQAAPITAKFQFDPPGPPTRLEPSDITKDAVTLTWCEPDDDGGSPITGYWVERLDPDTDKWVKCNKMPIKDTTYRVKGLTNKKKYRFRVLAENLAGPGKPSRSTEPILIKDPIDPPWPPGKPTVKDVGKTSLVLNWTKPEHDGGAKIESYVIEMLKTGTDDWVRVAEGVPTTQHLLPGLMEGQEYSFRVRAVNKAGESEPSEPSDPVLCREKLYPPSPPRWLEVINITKNTADLKWTVPEKDGGSPITNYIVEKRDVRRKGWQTVDTTVKDTKCTVTPLTEGALYVFRVAAENAIGQSDYCEIEDSVLAKDTFTTPGPPYALTVVDVTKRHVDLKWEPPKNDGGRPIQRYIIEKKEKLGTRWVKAGRTSGPDCNFRVTDVIEGTEVQFQVRAENEAGVGHPSEPTEILSIEDPTSPPSPPLDLHVTDAGRKHIDIAWKPPEKNGGSPIIGYHVEMCPVGTEKWMRVNSRPIKDLKFKVEEGIVPDKEYVLRVRAVNAVGVSEPSEISENVVAKDPDCKPTIDLETHDIVVIEGEKLSIPVPFRAVPVPTVSWHKDGKEVKASDRLTMKSDHFSANLEVPKSVHADAGVYTITLENKLGSATASINVKVIGLPGPCKDIKASDVTKSSCKLTWEPPEYDGGSPILHYVLERREAGRRTYIPVMSGENKLSWSVKDLIPNGEYFFRVKAVNKIGGGEYIELKNPVIAQDPKQPPDPPIDVEVHNPTAEAMTITWKPPLYDGGSKIMGYIIEKIAKGEERWKRCNEHLVPILTYTAKGLEEGKEYQFRVRAENAAGIGEPSRATPPTKAVDPIDAPKVIMRTSLEVRRGDEIALDATISGSPYPTITWLKDESVLTPEEMKKRIAPTVRRKKGEVQEEEPFVSPLVERLSIDSSKKGESQLRVRDSVRPDHGQYMIKVENDHGIAKAPCTVSVLDTPGPPINFVFEDIRKNSVLCKWEPPLDDGGSEIINYTLEKKDKTKPDSEWIIITSTLRHCKYSVTKLIEGKEYLFRVRAENRFGPGPPCVSKPLTAKDPFEPPDAPDKPIVEDVTSNSMLVKWNEPKDNGSPILGYWLEKREVNSTHWSRVNRNLLNALKTNVEGLLEGLTYVFRVCAENAAGPGKFSPPSDPKTAHDPISPPGPPVPRVADTSSTTIELEWEPPAFNGGGEIIGYFVDKQLVGTNEWSRCTEKMIKVRKYTVKEIREGADYKLRVSAVNAAGEGPPGETGPVTVAEPQEPPSVELDVSVKGGIQIMAGKTLRIPAVVTGRPVPTKVWTIEEGELDKDRVIIENVGTKSELIIKEALRKDHGRYVITATNSCGSKFAAVRVEVFDVPGPVLDLKPVVTNRKMCLLNWSDPADDGGSEITGFIIERKDAKMHTWRQPIETERSKCDITGLLEGQEYKFRVIAKNKFGCGPPVEIGPILAVDPLGPPTSPERLTYTERTKSTITLDWKEPRSDGGSPIQGYIIEKRRHDKPDFERVNKRLCPTTSFLVDNLDEHQMYEFRVKAVNAVGESEPSLPLNVVIQDDEVPPTIKLRLSVRGDTIKVMAESLLTFLQM</sequence>
<keyword evidence="11" id="KW-0677">Repeat</keyword>
<evidence type="ECO:0000259" key="23">
    <source>
        <dbReference type="PROSITE" id="PS50835"/>
    </source>
</evidence>
<feature type="domain" description="Fibronectin type-III" evidence="24">
    <location>
        <begin position="2466"/>
        <end position="2560"/>
    </location>
</feature>
<dbReference type="FunFam" id="2.60.40.10:FF:000901">
    <property type="entry name" value="Titin b"/>
    <property type="match status" value="1"/>
</dbReference>
<dbReference type="GO" id="GO:0005524">
    <property type="term" value="F:ATP binding"/>
    <property type="evidence" value="ECO:0007669"/>
    <property type="project" value="UniProtKB-KW"/>
</dbReference>